<evidence type="ECO:0000259" key="1">
    <source>
        <dbReference type="PROSITE" id="PS51708"/>
    </source>
</evidence>
<accession>A0ABS2IGG0</accession>
<dbReference type="Pfam" id="PF05235">
    <property type="entry name" value="CHAD"/>
    <property type="match status" value="1"/>
</dbReference>
<comment type="caution">
    <text evidence="2">The sequence shown here is derived from an EMBL/GenBank/DDBJ whole genome shotgun (WGS) entry which is preliminary data.</text>
</comment>
<dbReference type="InterPro" id="IPR007899">
    <property type="entry name" value="CHAD_dom"/>
</dbReference>
<gene>
    <name evidence="2" type="ORF">JQX08_15710</name>
</gene>
<dbReference type="Proteomes" id="UP000717995">
    <property type="component" value="Unassembled WGS sequence"/>
</dbReference>
<keyword evidence="3" id="KW-1185">Reference proteome</keyword>
<dbReference type="PROSITE" id="PS51708">
    <property type="entry name" value="CHAD"/>
    <property type="match status" value="1"/>
</dbReference>
<evidence type="ECO:0000313" key="3">
    <source>
        <dbReference type="Proteomes" id="UP000717995"/>
    </source>
</evidence>
<name>A0ABS2IGG0_9GAMM</name>
<reference evidence="2 3" key="1">
    <citation type="submission" date="2021-02" db="EMBL/GenBank/DDBJ databases">
        <authorList>
            <person name="Lee D.-H."/>
        </authorList>
    </citation>
    <scope>NUCLEOTIDE SEQUENCE [LARGE SCALE GENOMIC DNA]</scope>
    <source>
        <strain evidence="2 3">UL073</strain>
    </source>
</reference>
<dbReference type="PANTHER" id="PTHR39339:SF1">
    <property type="entry name" value="CHAD DOMAIN-CONTAINING PROTEIN"/>
    <property type="match status" value="1"/>
</dbReference>
<organism evidence="2 3">
    <name type="scientific">Zestomonas insulae</name>
    <dbReference type="NCBI Taxonomy" id="2809017"/>
    <lineage>
        <taxon>Bacteria</taxon>
        <taxon>Pseudomonadati</taxon>
        <taxon>Pseudomonadota</taxon>
        <taxon>Gammaproteobacteria</taxon>
        <taxon>Pseudomonadales</taxon>
        <taxon>Pseudomonadaceae</taxon>
        <taxon>Zestomonas</taxon>
    </lineage>
</organism>
<dbReference type="RefSeq" id="WP_205349336.1">
    <property type="nucleotide sequence ID" value="NZ_JAFEUP010000004.1"/>
</dbReference>
<feature type="domain" description="CHAD" evidence="1">
    <location>
        <begin position="1"/>
        <end position="254"/>
    </location>
</feature>
<dbReference type="SMART" id="SM00880">
    <property type="entry name" value="CHAD"/>
    <property type="match status" value="1"/>
</dbReference>
<dbReference type="EMBL" id="JAFEUP010000004">
    <property type="protein sequence ID" value="MBM7062156.1"/>
    <property type="molecule type" value="Genomic_DNA"/>
</dbReference>
<sequence length="254" mass="28797">MTAFVDDLVAQVLTLEVALHAARERLAARTDGEALHDMRIAVRKLRSLLRPLRGRPMMDSLEQAASAFGGRSGPLRDAEVLCAELLRLEQADLLPPRGHALQTGYQQLLGGAELNLLLQMLDRWPELCRQTQRDGELQGARREVSKLLRKQARKLGEALADPAHDRHRLRLLIKRVRYGDEAYPQLSTLGKREQALLKAAQSALGEWHDLLQWLVQAERHVDLRELTPLWQQAMLEAERRADEACEALVEHFPT</sequence>
<dbReference type="PANTHER" id="PTHR39339">
    <property type="entry name" value="SLR1444 PROTEIN"/>
    <property type="match status" value="1"/>
</dbReference>
<protein>
    <submittedName>
        <fullName evidence="2">CHAD domain-containing protein</fullName>
    </submittedName>
</protein>
<dbReference type="Gene3D" id="1.40.20.10">
    <property type="entry name" value="CHAD domain"/>
    <property type="match status" value="1"/>
</dbReference>
<evidence type="ECO:0000313" key="2">
    <source>
        <dbReference type="EMBL" id="MBM7062156.1"/>
    </source>
</evidence>
<dbReference type="InterPro" id="IPR038186">
    <property type="entry name" value="CHAD_dom_sf"/>
</dbReference>
<proteinExistence type="predicted"/>